<dbReference type="FunFam" id="1.10.3860.10:FF:000001">
    <property type="entry name" value="C4-dicarboxylate transport protein"/>
    <property type="match status" value="1"/>
</dbReference>
<keyword evidence="5 9" id="KW-0812">Transmembrane</keyword>
<comment type="caution">
    <text evidence="11">The sequence shown here is derived from an EMBL/GenBank/DDBJ whole genome shotgun (WGS) entry which is preliminary data.</text>
</comment>
<keyword evidence="12" id="KW-1185">Reference proteome</keyword>
<evidence type="ECO:0000256" key="8">
    <source>
        <dbReference type="ARBA" id="ARBA00023136"/>
    </source>
</evidence>
<dbReference type="NCBIfam" id="NF002461">
    <property type="entry name" value="PRK01663.1"/>
    <property type="match status" value="1"/>
</dbReference>
<reference evidence="10 12" key="2">
    <citation type="submission" date="2015-10" db="EMBL/GenBank/DDBJ databases">
        <title>Comparative genomics and high-throughput reverse genetic screens identify a new phytobacterial MAMP and an Arabidopsis receptor required for immune elicitation.</title>
        <authorList>
            <person name="Mott G.A."/>
            <person name="Thakur S."/>
            <person name="Wang P.W."/>
            <person name="Desveaux D."/>
            <person name="Guttman D.S."/>
        </authorList>
    </citation>
    <scope>NUCLEOTIDE SEQUENCE [LARGE SCALE GENOMIC DNA]</scope>
    <source>
        <strain evidence="10 12">107</strain>
    </source>
</reference>
<keyword evidence="3" id="KW-1003">Cell membrane</keyword>
<proteinExistence type="predicted"/>
<dbReference type="Gene3D" id="1.10.3860.10">
    <property type="entry name" value="Sodium:dicarboxylate symporter"/>
    <property type="match status" value="1"/>
</dbReference>
<evidence type="ECO:0000256" key="9">
    <source>
        <dbReference type="SAM" id="Phobius"/>
    </source>
</evidence>
<dbReference type="AlphaFoldDB" id="A0AB37R910"/>
<dbReference type="SUPFAM" id="SSF118215">
    <property type="entry name" value="Proton glutamate symport protein"/>
    <property type="match status" value="1"/>
</dbReference>
<feature type="transmembrane region" description="Helical" evidence="9">
    <location>
        <begin position="215"/>
        <end position="238"/>
    </location>
</feature>
<evidence type="ECO:0000256" key="6">
    <source>
        <dbReference type="ARBA" id="ARBA00022847"/>
    </source>
</evidence>
<sequence>MLRALPGAISPAAALNNNNEIADMSSFSKKPFYRDLTFQVVAAMLLGIAFGFIAPELAAKFKILGDIFLKLIKTAVAPLVFFTVVHGIASAGDIKRVGKVGLRALIYFEVVSTIALAIGLLWGNLLQIGSGMHDAHPSSATAAASAAAVAKGHAPTSTMDFIYGIFPDNFVGAFAGGQLLQVLVISVLFGFALLALKEERRAVIEEGLSRISECFFEFINLIMKFAPLGAFGSVAYAVGSNGTAVLMSLANLVLMFYLCIAFFIFVVLGIVCRISGFSLWRFLKYIKDEIFIVLGTASSESALPRLLQKLEKFGCSKQSVGLVLPTGYAFNLDGTSIYMSLCVLFIANAYGVPLSWEQQLGILAIMLVTSKGAAAVSGGSFVVFAATVTAIGVLPVEGLALLFGVYRFMSMAIATCNTIGNSVATVVVSKWSGEFAEQTARSEYHRVLGRKLEAAL</sequence>
<dbReference type="EMBL" id="LGLK01000049">
    <property type="protein sequence ID" value="KPC18883.1"/>
    <property type="molecule type" value="Genomic_DNA"/>
</dbReference>
<dbReference type="GO" id="GO:0015141">
    <property type="term" value="F:succinate transmembrane transporter activity"/>
    <property type="evidence" value="ECO:0007669"/>
    <property type="project" value="TreeGrafter"/>
</dbReference>
<keyword evidence="4" id="KW-0997">Cell inner membrane</keyword>
<feature type="transmembrane region" description="Helical" evidence="9">
    <location>
        <begin position="36"/>
        <end position="55"/>
    </location>
</feature>
<comment type="subcellular location">
    <subcellularLocation>
        <location evidence="1">Cell membrane</location>
        <topology evidence="1">Multi-pass membrane protein</topology>
    </subcellularLocation>
</comment>
<accession>A0AB37R910</accession>
<evidence type="ECO:0000313" key="11">
    <source>
        <dbReference type="EMBL" id="RMU18408.1"/>
    </source>
</evidence>
<feature type="transmembrane region" description="Helical" evidence="9">
    <location>
        <begin position="100"/>
        <end position="122"/>
    </location>
</feature>
<evidence type="ECO:0000256" key="1">
    <source>
        <dbReference type="ARBA" id="ARBA00004651"/>
    </source>
</evidence>
<evidence type="ECO:0000313" key="12">
    <source>
        <dbReference type="Proteomes" id="UP000037943"/>
    </source>
</evidence>
<dbReference type="GO" id="GO:0070778">
    <property type="term" value="P:L-aspartate transmembrane transport"/>
    <property type="evidence" value="ECO:0007669"/>
    <property type="project" value="TreeGrafter"/>
</dbReference>
<evidence type="ECO:0000313" key="13">
    <source>
        <dbReference type="Proteomes" id="UP000271817"/>
    </source>
</evidence>
<feature type="transmembrane region" description="Helical" evidence="9">
    <location>
        <begin position="170"/>
        <end position="194"/>
    </location>
</feature>
<evidence type="ECO:0000256" key="3">
    <source>
        <dbReference type="ARBA" id="ARBA00022475"/>
    </source>
</evidence>
<evidence type="ECO:0000313" key="10">
    <source>
        <dbReference type="EMBL" id="KPC18883.1"/>
    </source>
</evidence>
<dbReference type="GO" id="GO:0005886">
    <property type="term" value="C:plasma membrane"/>
    <property type="evidence" value="ECO:0007669"/>
    <property type="project" value="UniProtKB-SubCell"/>
</dbReference>
<dbReference type="Proteomes" id="UP000037943">
    <property type="component" value="Unassembled WGS sequence"/>
</dbReference>
<dbReference type="InterPro" id="IPR036458">
    <property type="entry name" value="Na:dicarbo_symporter_sf"/>
</dbReference>
<keyword evidence="6" id="KW-0769">Symport</keyword>
<feature type="transmembrane region" description="Helical" evidence="9">
    <location>
        <begin position="67"/>
        <end position="88"/>
    </location>
</feature>
<reference evidence="10 12" key="1">
    <citation type="submission" date="2015-07" db="EMBL/GenBank/DDBJ databases">
        <authorList>
            <person name="O'Brien H.E."/>
            <person name="Thakur S."/>
            <person name="Gong Y."/>
            <person name="Wang P.W."/>
            <person name="Guttman D.S."/>
        </authorList>
    </citation>
    <scope>NUCLEOTIDE SEQUENCE [LARGE SCALE GENOMIC DNA]</scope>
    <source>
        <strain evidence="10 12">107</strain>
    </source>
</reference>
<keyword evidence="2" id="KW-0813">Transport</keyword>
<dbReference type="EMBL" id="RBTW01000182">
    <property type="protein sequence ID" value="RMU18408.1"/>
    <property type="molecule type" value="Genomic_DNA"/>
</dbReference>
<protein>
    <submittedName>
        <fullName evidence="10 11">C4-dicarboxylic acid</fullName>
    </submittedName>
</protein>
<evidence type="ECO:0000256" key="4">
    <source>
        <dbReference type="ARBA" id="ARBA00022519"/>
    </source>
</evidence>
<keyword evidence="8 9" id="KW-0472">Membrane</keyword>
<name>A0AB37R910_PSEAV</name>
<reference evidence="11 13" key="3">
    <citation type="submission" date="2018-08" db="EMBL/GenBank/DDBJ databases">
        <title>Recombination of ecologically and evolutionarily significant loci maintains genetic cohesion in the Pseudomonas syringae species complex.</title>
        <authorList>
            <person name="Dillon M."/>
            <person name="Thakur S."/>
            <person name="Almeida R.N.D."/>
            <person name="Weir B.S."/>
            <person name="Guttman D.S."/>
        </authorList>
    </citation>
    <scope>NUCLEOTIDE SEQUENCE [LARGE SCALE GENOMIC DNA]</scope>
    <source>
        <strain evidence="11 13">ICMP 3402</strain>
    </source>
</reference>
<keyword evidence="7 9" id="KW-1133">Transmembrane helix</keyword>
<organism evidence="11 13">
    <name type="scientific">Pseudomonas amygdali pv. lachrymans</name>
    <name type="common">Pseudomonas syringae pv. lachrymans</name>
    <dbReference type="NCBI Taxonomy" id="53707"/>
    <lineage>
        <taxon>Bacteria</taxon>
        <taxon>Pseudomonadati</taxon>
        <taxon>Pseudomonadota</taxon>
        <taxon>Gammaproteobacteria</taxon>
        <taxon>Pseudomonadales</taxon>
        <taxon>Pseudomonadaceae</taxon>
        <taxon>Pseudomonas</taxon>
        <taxon>Pseudomonas amygdali</taxon>
    </lineage>
</organism>
<evidence type="ECO:0000256" key="5">
    <source>
        <dbReference type="ARBA" id="ARBA00022692"/>
    </source>
</evidence>
<feature type="transmembrane region" description="Helical" evidence="9">
    <location>
        <begin position="244"/>
        <end position="271"/>
    </location>
</feature>
<dbReference type="Pfam" id="PF00375">
    <property type="entry name" value="SDF"/>
    <property type="match status" value="1"/>
</dbReference>
<feature type="transmembrane region" description="Helical" evidence="9">
    <location>
        <begin position="376"/>
        <end position="403"/>
    </location>
</feature>
<dbReference type="GO" id="GO:0015138">
    <property type="term" value="F:fumarate transmembrane transporter activity"/>
    <property type="evidence" value="ECO:0007669"/>
    <property type="project" value="TreeGrafter"/>
</dbReference>
<gene>
    <name evidence="10" type="ORF">AC499_2795</name>
    <name evidence="11" type="ORF">ALP33_02282</name>
</gene>
<dbReference type="PRINTS" id="PR00173">
    <property type="entry name" value="EDTRNSPORT"/>
</dbReference>
<dbReference type="GO" id="GO:0015366">
    <property type="term" value="F:malate:proton symporter activity"/>
    <property type="evidence" value="ECO:0007669"/>
    <property type="project" value="TreeGrafter"/>
</dbReference>
<dbReference type="InterPro" id="IPR001991">
    <property type="entry name" value="Na-dicarboxylate_symporter"/>
</dbReference>
<dbReference type="PANTHER" id="PTHR42865">
    <property type="entry name" value="PROTON/GLUTAMATE-ASPARTATE SYMPORTER"/>
    <property type="match status" value="1"/>
</dbReference>
<evidence type="ECO:0000256" key="7">
    <source>
        <dbReference type="ARBA" id="ARBA00022989"/>
    </source>
</evidence>
<dbReference type="PANTHER" id="PTHR42865:SF1">
    <property type="entry name" value="AEROBIC C4-DICARBOXYLATE TRANSPORT PROTEIN"/>
    <property type="match status" value="1"/>
</dbReference>
<evidence type="ECO:0000256" key="2">
    <source>
        <dbReference type="ARBA" id="ARBA00022448"/>
    </source>
</evidence>
<dbReference type="Proteomes" id="UP000271817">
    <property type="component" value="Unassembled WGS sequence"/>
</dbReference>
<feature type="transmembrane region" description="Helical" evidence="9">
    <location>
        <begin position="337"/>
        <end position="356"/>
    </location>
</feature>